<gene>
    <name evidence="2" type="ORF">L3X38_004578</name>
</gene>
<evidence type="ECO:0000256" key="1">
    <source>
        <dbReference type="SAM" id="MobiDB-lite"/>
    </source>
</evidence>
<accession>A0AAD4ZP94</accession>
<organism evidence="2 3">
    <name type="scientific">Prunus dulcis</name>
    <name type="common">Almond</name>
    <name type="synonym">Amygdalus dulcis</name>
    <dbReference type="NCBI Taxonomy" id="3755"/>
    <lineage>
        <taxon>Eukaryota</taxon>
        <taxon>Viridiplantae</taxon>
        <taxon>Streptophyta</taxon>
        <taxon>Embryophyta</taxon>
        <taxon>Tracheophyta</taxon>
        <taxon>Spermatophyta</taxon>
        <taxon>Magnoliopsida</taxon>
        <taxon>eudicotyledons</taxon>
        <taxon>Gunneridae</taxon>
        <taxon>Pentapetalae</taxon>
        <taxon>rosids</taxon>
        <taxon>fabids</taxon>
        <taxon>Rosales</taxon>
        <taxon>Rosaceae</taxon>
        <taxon>Amygdaloideae</taxon>
        <taxon>Amygdaleae</taxon>
        <taxon>Prunus</taxon>
    </lineage>
</organism>
<feature type="region of interest" description="Disordered" evidence="1">
    <location>
        <begin position="68"/>
        <end position="89"/>
    </location>
</feature>
<protein>
    <submittedName>
        <fullName evidence="2">Uncharacterized protein</fullName>
    </submittedName>
</protein>
<sequence>MIKAHLKYEGMDPHYVDVPWVNQGELLPSVDSNGVDAIETFDNNKLEVNMNNLIHDGYWHDFNPNLVQQEEESSTTSVSTPKAKNYMLN</sequence>
<dbReference type="AlphaFoldDB" id="A0AAD4ZP94"/>
<dbReference type="Proteomes" id="UP001054821">
    <property type="component" value="Chromosome 1"/>
</dbReference>
<reference evidence="2 3" key="1">
    <citation type="journal article" date="2022" name="G3 (Bethesda)">
        <title>Whole-genome sequence and methylome profiling of the almond [Prunus dulcis (Mill.) D.A. Webb] cultivar 'Nonpareil'.</title>
        <authorList>
            <person name="D'Amico-Willman K.M."/>
            <person name="Ouma W.Z."/>
            <person name="Meulia T."/>
            <person name="Sideli G.M."/>
            <person name="Gradziel T.M."/>
            <person name="Fresnedo-Ramirez J."/>
        </authorList>
    </citation>
    <scope>NUCLEOTIDE SEQUENCE [LARGE SCALE GENOMIC DNA]</scope>
    <source>
        <strain evidence="2">Clone GOH B32 T37-40</strain>
    </source>
</reference>
<evidence type="ECO:0000313" key="3">
    <source>
        <dbReference type="Proteomes" id="UP001054821"/>
    </source>
</evidence>
<evidence type="ECO:0000313" key="2">
    <source>
        <dbReference type="EMBL" id="KAI5351687.1"/>
    </source>
</evidence>
<dbReference type="EMBL" id="JAJFAZ020000001">
    <property type="protein sequence ID" value="KAI5351687.1"/>
    <property type="molecule type" value="Genomic_DNA"/>
</dbReference>
<name>A0AAD4ZP94_PRUDU</name>
<keyword evidence="3" id="KW-1185">Reference proteome</keyword>
<proteinExistence type="predicted"/>
<comment type="caution">
    <text evidence="2">The sequence shown here is derived from an EMBL/GenBank/DDBJ whole genome shotgun (WGS) entry which is preliminary data.</text>
</comment>